<keyword evidence="2" id="KW-1185">Reference proteome</keyword>
<reference evidence="1 2" key="1">
    <citation type="submission" date="2012-09" db="EMBL/GenBank/DDBJ databases">
        <title>The Genome Sequence of Alloiococcus otitis ATCC 51267.</title>
        <authorList>
            <consortium name="The Broad Institute Genome Sequencing Platform"/>
            <person name="Earl A."/>
            <person name="Ward D."/>
            <person name="Feldgarden M."/>
            <person name="Gevers D."/>
            <person name="Huys G."/>
            <person name="Walker B."/>
            <person name="Young S.K."/>
            <person name="Zeng Q."/>
            <person name="Gargeya S."/>
            <person name="Fitzgerald M."/>
            <person name="Haas B."/>
            <person name="Abouelleil A."/>
            <person name="Alvarado L."/>
            <person name="Arachchi H.M."/>
            <person name="Berlin A.M."/>
            <person name="Chapman S.B."/>
            <person name="Goldberg J."/>
            <person name="Griggs A."/>
            <person name="Gujja S."/>
            <person name="Hansen M."/>
            <person name="Howarth C."/>
            <person name="Imamovic A."/>
            <person name="Larimer J."/>
            <person name="McCowen C."/>
            <person name="Montmayeur A."/>
            <person name="Murphy C."/>
            <person name="Neiman D."/>
            <person name="Pearson M."/>
            <person name="Priest M."/>
            <person name="Roberts A."/>
            <person name="Saif S."/>
            <person name="Shea T."/>
            <person name="Sisk P."/>
            <person name="Sykes S."/>
            <person name="Wortman J."/>
            <person name="Nusbaum C."/>
            <person name="Birren B."/>
        </authorList>
    </citation>
    <scope>NUCLEOTIDE SEQUENCE [LARGE SCALE GENOMIC DNA]</scope>
    <source>
        <strain evidence="1 2">ATCC 51267</strain>
    </source>
</reference>
<gene>
    <name evidence="1" type="ORF">HMPREF9698_01589</name>
</gene>
<evidence type="ECO:0000313" key="2">
    <source>
        <dbReference type="Proteomes" id="UP000009875"/>
    </source>
</evidence>
<dbReference type="EMBL" id="AGXA01000033">
    <property type="protein sequence ID" value="EKU92882.1"/>
    <property type="molecule type" value="Genomic_DNA"/>
</dbReference>
<dbReference type="STRING" id="883081.HMPREF9698_01589"/>
<dbReference type="RefSeq" id="WP_003779178.1">
    <property type="nucleotide sequence ID" value="NZ_JH992962.1"/>
</dbReference>
<dbReference type="Pfam" id="PF05742">
    <property type="entry name" value="TANGO2"/>
    <property type="match status" value="1"/>
</dbReference>
<dbReference type="PANTHER" id="PTHR17985:SF8">
    <property type="entry name" value="TRANSPORT AND GOLGI ORGANIZATION PROTEIN 2 HOMOLOG"/>
    <property type="match status" value="1"/>
</dbReference>
<protein>
    <recommendedName>
        <fullName evidence="3">NRDE family protein</fullName>
    </recommendedName>
</protein>
<dbReference type="Proteomes" id="UP000009875">
    <property type="component" value="Unassembled WGS sequence"/>
</dbReference>
<comment type="caution">
    <text evidence="1">The sequence shown here is derived from an EMBL/GenBank/DDBJ whole genome shotgun (WGS) entry which is preliminary data.</text>
</comment>
<dbReference type="InterPro" id="IPR008551">
    <property type="entry name" value="TANGO2"/>
</dbReference>
<dbReference type="HOGENOM" id="CLU_047037_1_1_9"/>
<evidence type="ECO:0008006" key="3">
    <source>
        <dbReference type="Google" id="ProtNLM"/>
    </source>
</evidence>
<dbReference type="eggNOG" id="COG3332">
    <property type="taxonomic scope" value="Bacteria"/>
</dbReference>
<accession>K9EPS9</accession>
<proteinExistence type="predicted"/>
<organism evidence="1 2">
    <name type="scientific">Alloiococcus otitis ATCC 51267</name>
    <dbReference type="NCBI Taxonomy" id="883081"/>
    <lineage>
        <taxon>Bacteria</taxon>
        <taxon>Bacillati</taxon>
        <taxon>Bacillota</taxon>
        <taxon>Bacilli</taxon>
        <taxon>Lactobacillales</taxon>
        <taxon>Carnobacteriaceae</taxon>
        <taxon>Alloiococcus</taxon>
    </lineage>
</organism>
<dbReference type="AlphaFoldDB" id="K9EPS9"/>
<name>K9EPS9_9LACT</name>
<dbReference type="PANTHER" id="PTHR17985">
    <property type="entry name" value="SER/THR-RICH PROTEIN T10 IN DGCR REGION"/>
    <property type="match status" value="1"/>
</dbReference>
<evidence type="ECO:0000313" key="1">
    <source>
        <dbReference type="EMBL" id="EKU92882.1"/>
    </source>
</evidence>
<sequence length="258" mass="29568">MCLLAFSIHNHPNYPFILVSNRDEAYDRSAVPLHTWLNYPEVTGGLDLKEKGTWLGYTKQGKFATLLNHPFTDWQPDLDPPRSRGHLLKDYLTHDFGPGEFERVLKASRRRYNSYHLLYGSFDDLHYYSNAGDKSFRYQPGLYSLANTQDDLSRHRLDKSACLLKNYLASHERDVKLKDLTQLMTDQEQAKTLPNLPPSLSPETAKDRSSIFIKGEEFGTVATTALLVDQAGIISVREVRYDQTGVTEVTEKVQRLTR</sequence>